<dbReference type="InterPro" id="IPR049704">
    <property type="entry name" value="Aminotrans_3_PPA_site"/>
</dbReference>
<organism evidence="4 5">
    <name type="scientific">Phytohabitans kaempferiae</name>
    <dbReference type="NCBI Taxonomy" id="1620943"/>
    <lineage>
        <taxon>Bacteria</taxon>
        <taxon>Bacillati</taxon>
        <taxon>Actinomycetota</taxon>
        <taxon>Actinomycetes</taxon>
        <taxon>Micromonosporales</taxon>
        <taxon>Micromonosporaceae</taxon>
    </lineage>
</organism>
<accession>A0ABV6MAN2</accession>
<dbReference type="InterPro" id="IPR015424">
    <property type="entry name" value="PyrdxlP-dep_Trfase"/>
</dbReference>
<dbReference type="PROSITE" id="PS00600">
    <property type="entry name" value="AA_TRANSFER_CLASS_3"/>
    <property type="match status" value="1"/>
</dbReference>
<dbReference type="Gene3D" id="3.90.1150.10">
    <property type="entry name" value="Aspartate Aminotransferase, domain 1"/>
    <property type="match status" value="1"/>
</dbReference>
<comment type="caution">
    <text evidence="4">The sequence shown here is derived from an EMBL/GenBank/DDBJ whole genome shotgun (WGS) entry which is preliminary data.</text>
</comment>
<dbReference type="EMBL" id="JBHLUH010000061">
    <property type="protein sequence ID" value="MFC0531770.1"/>
    <property type="molecule type" value="Genomic_DNA"/>
</dbReference>
<sequence>MTTSDLVRRGERSAALREQALRRTPGGVHSNVRLNGPQVFIERAKGAWLYDVDGRDYVDHLLGQGPNFLGHAPGDILAAVERACRDGMIYGGQHPLEVAAADAVCDALGWAERIRFGVTGTEQVQAAMRLARAATGRPKIIRFEGHYHGWLDNILIAPGERGWGPATAGQTPAHLADVIVLPWNDADAVRRTMAERGSEIAGIITEAMMINTGSILPRPGFLETLRELCTAHGAVLIFDEVISGFRIALGGAAERFGVTPDLATYGKAMAGGWPVAALAGRADLMDRFGTGEVNHSGTFNSSTMAMAATLATVTRLRERPPYEQISGYGDALREHLVALAAKHGVPLRVQGLPMAFHVSFGTDDAPGGDVADHRGLSRLDLARYERFAAHLVDHGVWVAGRGIWYVSAAHGDAELAATVERLDRAFATWVADES</sequence>
<comment type="similarity">
    <text evidence="3">Belongs to the class-III pyridoxal-phosphate-dependent aminotransferase family.</text>
</comment>
<dbReference type="PANTHER" id="PTHR43713:SF3">
    <property type="entry name" value="GLUTAMATE-1-SEMIALDEHYDE 2,1-AMINOMUTASE 1, CHLOROPLASTIC-RELATED"/>
    <property type="match status" value="1"/>
</dbReference>
<dbReference type="RefSeq" id="WP_377256779.1">
    <property type="nucleotide sequence ID" value="NZ_JBHLUH010000061.1"/>
</dbReference>
<dbReference type="InterPro" id="IPR005814">
    <property type="entry name" value="Aminotrans_3"/>
</dbReference>
<dbReference type="PANTHER" id="PTHR43713">
    <property type="entry name" value="GLUTAMATE-1-SEMIALDEHYDE 2,1-AMINOMUTASE"/>
    <property type="match status" value="1"/>
</dbReference>
<name>A0ABV6MAN2_9ACTN</name>
<dbReference type="Pfam" id="PF00202">
    <property type="entry name" value="Aminotran_3"/>
    <property type="match status" value="1"/>
</dbReference>
<dbReference type="Gene3D" id="3.40.640.10">
    <property type="entry name" value="Type I PLP-dependent aspartate aminotransferase-like (Major domain)"/>
    <property type="match status" value="1"/>
</dbReference>
<reference evidence="4 5" key="1">
    <citation type="submission" date="2024-09" db="EMBL/GenBank/DDBJ databases">
        <authorList>
            <person name="Sun Q."/>
            <person name="Mori K."/>
        </authorList>
    </citation>
    <scope>NUCLEOTIDE SEQUENCE [LARGE SCALE GENOMIC DNA]</scope>
    <source>
        <strain evidence="4 5">TBRC 3947</strain>
    </source>
</reference>
<evidence type="ECO:0000313" key="4">
    <source>
        <dbReference type="EMBL" id="MFC0531770.1"/>
    </source>
</evidence>
<keyword evidence="4" id="KW-0808">Transferase</keyword>
<dbReference type="CDD" id="cd00610">
    <property type="entry name" value="OAT_like"/>
    <property type="match status" value="1"/>
</dbReference>
<keyword evidence="2 3" id="KW-0663">Pyridoxal phosphate</keyword>
<dbReference type="GO" id="GO:0008483">
    <property type="term" value="F:transaminase activity"/>
    <property type="evidence" value="ECO:0007669"/>
    <property type="project" value="UniProtKB-KW"/>
</dbReference>
<protein>
    <submittedName>
        <fullName evidence="4">Aspartate aminotransferase family protein</fullName>
    </submittedName>
</protein>
<dbReference type="Proteomes" id="UP001589867">
    <property type="component" value="Unassembled WGS sequence"/>
</dbReference>
<keyword evidence="5" id="KW-1185">Reference proteome</keyword>
<evidence type="ECO:0000256" key="3">
    <source>
        <dbReference type="RuleBase" id="RU003560"/>
    </source>
</evidence>
<keyword evidence="4" id="KW-0032">Aminotransferase</keyword>
<comment type="cofactor">
    <cofactor evidence="1">
        <name>pyridoxal 5'-phosphate</name>
        <dbReference type="ChEBI" id="CHEBI:597326"/>
    </cofactor>
</comment>
<dbReference type="InterPro" id="IPR015422">
    <property type="entry name" value="PyrdxlP-dep_Trfase_small"/>
</dbReference>
<evidence type="ECO:0000256" key="2">
    <source>
        <dbReference type="ARBA" id="ARBA00022898"/>
    </source>
</evidence>
<dbReference type="SUPFAM" id="SSF53383">
    <property type="entry name" value="PLP-dependent transferases"/>
    <property type="match status" value="1"/>
</dbReference>
<dbReference type="InterPro" id="IPR015421">
    <property type="entry name" value="PyrdxlP-dep_Trfase_major"/>
</dbReference>
<gene>
    <name evidence="4" type="ORF">ACFFIA_29395</name>
</gene>
<evidence type="ECO:0000256" key="1">
    <source>
        <dbReference type="ARBA" id="ARBA00001933"/>
    </source>
</evidence>
<evidence type="ECO:0000313" key="5">
    <source>
        <dbReference type="Proteomes" id="UP001589867"/>
    </source>
</evidence>
<proteinExistence type="inferred from homology"/>